<evidence type="ECO:0000259" key="1">
    <source>
        <dbReference type="Pfam" id="PF26215"/>
    </source>
</evidence>
<gene>
    <name evidence="2" type="ORF">XELAEV_18022432mg</name>
</gene>
<evidence type="ECO:0000313" key="3">
    <source>
        <dbReference type="Proteomes" id="UP000694892"/>
    </source>
</evidence>
<proteinExistence type="predicted"/>
<name>A0A974D3C1_XENLA</name>
<organism evidence="2 3">
    <name type="scientific">Xenopus laevis</name>
    <name type="common">African clawed frog</name>
    <dbReference type="NCBI Taxonomy" id="8355"/>
    <lineage>
        <taxon>Eukaryota</taxon>
        <taxon>Metazoa</taxon>
        <taxon>Chordata</taxon>
        <taxon>Craniata</taxon>
        <taxon>Vertebrata</taxon>
        <taxon>Euteleostomi</taxon>
        <taxon>Amphibia</taxon>
        <taxon>Batrachia</taxon>
        <taxon>Anura</taxon>
        <taxon>Pipoidea</taxon>
        <taxon>Pipidae</taxon>
        <taxon>Xenopodinae</taxon>
        <taxon>Xenopus</taxon>
        <taxon>Xenopus</taxon>
    </lineage>
</organism>
<evidence type="ECO:0000313" key="2">
    <source>
        <dbReference type="EMBL" id="OCT84277.1"/>
    </source>
</evidence>
<dbReference type="PANTHER" id="PTHR21301:SF12">
    <property type="match status" value="1"/>
</dbReference>
<dbReference type="Proteomes" id="UP000694892">
    <property type="component" value="Chromosome 4L"/>
</dbReference>
<reference evidence="3" key="1">
    <citation type="journal article" date="2016" name="Nature">
        <title>Genome evolution in the allotetraploid frog Xenopus laevis.</title>
        <authorList>
            <person name="Session A.M."/>
            <person name="Uno Y."/>
            <person name="Kwon T."/>
            <person name="Chapman J.A."/>
            <person name="Toyoda A."/>
            <person name="Takahashi S."/>
            <person name="Fukui A."/>
            <person name="Hikosaka A."/>
            <person name="Suzuki A."/>
            <person name="Kondo M."/>
            <person name="van Heeringen S.J."/>
            <person name="Quigley I."/>
            <person name="Heinz S."/>
            <person name="Ogino H."/>
            <person name="Ochi H."/>
            <person name="Hellsten U."/>
            <person name="Lyons J.B."/>
            <person name="Simakov O."/>
            <person name="Putnam N."/>
            <person name="Stites J."/>
            <person name="Kuroki Y."/>
            <person name="Tanaka T."/>
            <person name="Michiue T."/>
            <person name="Watanabe M."/>
            <person name="Bogdanovic O."/>
            <person name="Lister R."/>
            <person name="Georgiou G."/>
            <person name="Paranjpe S.S."/>
            <person name="van Kruijsbergen I."/>
            <person name="Shu S."/>
            <person name="Carlson J."/>
            <person name="Kinoshita T."/>
            <person name="Ohta Y."/>
            <person name="Mawaribuchi S."/>
            <person name="Jenkins J."/>
            <person name="Grimwood J."/>
            <person name="Schmutz J."/>
            <person name="Mitros T."/>
            <person name="Mozaffari S.V."/>
            <person name="Suzuki Y."/>
            <person name="Haramoto Y."/>
            <person name="Yamamoto T.S."/>
            <person name="Takagi C."/>
            <person name="Heald R."/>
            <person name="Miller K."/>
            <person name="Haudenschild C."/>
            <person name="Kitzman J."/>
            <person name="Nakayama T."/>
            <person name="Izutsu Y."/>
            <person name="Robert J."/>
            <person name="Fortriede J."/>
            <person name="Burns K."/>
            <person name="Lotay V."/>
            <person name="Karimi K."/>
            <person name="Yasuoka Y."/>
            <person name="Dichmann D.S."/>
            <person name="Flajnik M.F."/>
            <person name="Houston D.W."/>
            <person name="Shendure J."/>
            <person name="DuPasquier L."/>
            <person name="Vize P.D."/>
            <person name="Zorn A.M."/>
            <person name="Ito M."/>
            <person name="Marcotte E.M."/>
            <person name="Wallingford J.B."/>
            <person name="Ito Y."/>
            <person name="Asashima M."/>
            <person name="Ueno N."/>
            <person name="Matsuda Y."/>
            <person name="Veenstra G.J."/>
            <person name="Fujiyama A."/>
            <person name="Harland R.M."/>
            <person name="Taira M."/>
            <person name="Rokhsar D.S."/>
        </authorList>
    </citation>
    <scope>NUCLEOTIDE SEQUENCE [LARGE SCALE GENOMIC DNA]</scope>
    <source>
        <strain evidence="3">J</strain>
    </source>
</reference>
<protein>
    <recommendedName>
        <fullName evidence="1">Helix-turn-helix domain-containing protein</fullName>
    </recommendedName>
</protein>
<dbReference type="PANTHER" id="PTHR21301">
    <property type="entry name" value="REVERSE TRANSCRIPTASE"/>
    <property type="match status" value="1"/>
</dbReference>
<feature type="domain" description="Helix-turn-helix" evidence="1">
    <location>
        <begin position="31"/>
        <end position="87"/>
    </location>
</feature>
<dbReference type="Pfam" id="PF26215">
    <property type="entry name" value="HTH_animal"/>
    <property type="match status" value="1"/>
</dbReference>
<dbReference type="CDD" id="cd10442">
    <property type="entry name" value="GIY-YIG_PLEs"/>
    <property type="match status" value="1"/>
</dbReference>
<sequence>MILNSLDVQLIRCGSKITTDIFRKNIDSNSVLHCSSFHPQPLKKSLLFTQFTSVKRIVSEGETCTTQLTEMAEHFTKRGYLKDMIEQGLQTVWNTNRFMGRLMGSKNKKTWNGVRLVFVSSFFHHPHTVKEFEIKHFFMCRSSLDLYLLKCPYGLIYIGETTQQMKDHFYKHKSTIYRNLTTLPVPAHFHQVKHSISQLKFQIIDTVEIPRRGGDRLLQLKHSEMFWIHKLDTLWPRGLNRDYPPSLFIQI</sequence>
<dbReference type="EMBL" id="CM004472">
    <property type="protein sequence ID" value="OCT84277.1"/>
    <property type="molecule type" value="Genomic_DNA"/>
</dbReference>
<accession>A0A974D3C1</accession>
<dbReference type="InterPro" id="IPR058912">
    <property type="entry name" value="HTH_animal"/>
</dbReference>
<dbReference type="AlphaFoldDB" id="A0A974D3C1"/>